<dbReference type="InterPro" id="IPR029021">
    <property type="entry name" value="Prot-tyrosine_phosphatase-like"/>
</dbReference>
<dbReference type="Proteomes" id="UP000807716">
    <property type="component" value="Unassembled WGS sequence"/>
</dbReference>
<name>A0A9P6PWA1_9FUNG</name>
<evidence type="ECO:0000313" key="10">
    <source>
        <dbReference type="Proteomes" id="UP000807716"/>
    </source>
</evidence>
<dbReference type="PANTHER" id="PTHR45848">
    <property type="entry name" value="DUAL SPECIFICITY PROTEIN PHOSPHATASE 12 FAMILY MEMBER"/>
    <property type="match status" value="1"/>
</dbReference>
<dbReference type="PANTHER" id="PTHR45848:SF4">
    <property type="entry name" value="DUAL SPECIFICITY PROTEIN PHOSPHATASE 12"/>
    <property type="match status" value="1"/>
</dbReference>
<proteinExistence type="inferred from homology"/>
<protein>
    <recommendedName>
        <fullName evidence="2">protein-tyrosine-phosphatase</fullName>
        <ecNumber evidence="2">3.1.3.48</ecNumber>
    </recommendedName>
</protein>
<dbReference type="InterPro" id="IPR020422">
    <property type="entry name" value="TYR_PHOSPHATASE_DUAL_dom"/>
</dbReference>
<keyword evidence="4" id="KW-0904">Protein phosphatase</keyword>
<dbReference type="EMBL" id="JAAAJB010000591">
    <property type="protein sequence ID" value="KAG0253324.1"/>
    <property type="molecule type" value="Genomic_DNA"/>
</dbReference>
<dbReference type="GO" id="GO:0005634">
    <property type="term" value="C:nucleus"/>
    <property type="evidence" value="ECO:0007669"/>
    <property type="project" value="TreeGrafter"/>
</dbReference>
<dbReference type="Pfam" id="PF00782">
    <property type="entry name" value="DSPc"/>
    <property type="match status" value="1"/>
</dbReference>
<dbReference type="InterPro" id="IPR016130">
    <property type="entry name" value="Tyr_Pase_AS"/>
</dbReference>
<feature type="compositionally biased region" description="Low complexity" evidence="6">
    <location>
        <begin position="207"/>
        <end position="234"/>
    </location>
</feature>
<dbReference type="InterPro" id="IPR000340">
    <property type="entry name" value="Dual-sp_phosphatase_cat-dom"/>
</dbReference>
<evidence type="ECO:0000256" key="3">
    <source>
        <dbReference type="ARBA" id="ARBA00022801"/>
    </source>
</evidence>
<dbReference type="OrthoDB" id="2017893at2759"/>
<dbReference type="SMART" id="SM00404">
    <property type="entry name" value="PTPc_motif"/>
    <property type="match status" value="1"/>
</dbReference>
<dbReference type="CDD" id="cd14498">
    <property type="entry name" value="DSP"/>
    <property type="match status" value="1"/>
</dbReference>
<dbReference type="InterPro" id="IPR003595">
    <property type="entry name" value="Tyr_Pase_cat"/>
</dbReference>
<dbReference type="PIRSF" id="PIRSF000941">
    <property type="entry name" value="DUSP12"/>
    <property type="match status" value="1"/>
</dbReference>
<evidence type="ECO:0000259" key="8">
    <source>
        <dbReference type="PROSITE" id="PS50056"/>
    </source>
</evidence>
<evidence type="ECO:0000256" key="4">
    <source>
        <dbReference type="ARBA" id="ARBA00022912"/>
    </source>
</evidence>
<dbReference type="EC" id="3.1.3.48" evidence="2"/>
<feature type="domain" description="Tyrosine-protein phosphatase" evidence="7">
    <location>
        <begin position="16"/>
        <end position="157"/>
    </location>
</feature>
<dbReference type="GO" id="GO:0004725">
    <property type="term" value="F:protein tyrosine phosphatase activity"/>
    <property type="evidence" value="ECO:0007669"/>
    <property type="project" value="UniProtKB-EC"/>
</dbReference>
<feature type="region of interest" description="Disordered" evidence="6">
    <location>
        <begin position="207"/>
        <end position="255"/>
    </location>
</feature>
<feature type="domain" description="Tyrosine specific protein phosphatases" evidence="8">
    <location>
        <begin position="78"/>
        <end position="136"/>
    </location>
</feature>
<keyword evidence="3" id="KW-0378">Hydrolase</keyword>
<dbReference type="PROSITE" id="PS50054">
    <property type="entry name" value="TYR_PHOSPHATASE_DUAL"/>
    <property type="match status" value="1"/>
</dbReference>
<comment type="caution">
    <text evidence="9">The sequence shown here is derived from an EMBL/GenBank/DDBJ whole genome shotgun (WGS) entry which is preliminary data.</text>
</comment>
<gene>
    <name evidence="9" type="primary">DUSP12</name>
    <name evidence="9" type="ORF">DFQ27_007489</name>
</gene>
<dbReference type="InterPro" id="IPR016278">
    <property type="entry name" value="DUSP12"/>
</dbReference>
<evidence type="ECO:0000256" key="1">
    <source>
        <dbReference type="ARBA" id="ARBA00008601"/>
    </source>
</evidence>
<dbReference type="SUPFAM" id="SSF52799">
    <property type="entry name" value="(Phosphotyrosine protein) phosphatases II"/>
    <property type="match status" value="1"/>
</dbReference>
<dbReference type="PROSITE" id="PS00383">
    <property type="entry name" value="TYR_PHOSPHATASE_1"/>
    <property type="match status" value="1"/>
</dbReference>
<sequence length="371" mass="40670">MELTSAAMDSAKILHEMQEILPGLFLSGVIPADSEEMLKEKGITHIVQMTDVRLPRYPGKYLYKVLCVPDWEKTNLIKHFPETNRFIADALGKGGKVLVHCVAGASRSPTIVCAYLMKEQKLKVEEALEFVRIKRPLVGPNQGFMSQLQMYYDIGYDVNTSHTQYRRFLIESMAVERQTFGYINDMVLAQDPMTATAAAAAATSIVPNASSSSSASPSPAESTTTTTNTPALNPARPPVARPAMGRPASAGPRPLKCKKCRRALVSRDAVITHFPGQGQASFQYRKRDGTLHVSEAVQSNISPIQPAVSTTCQSYFIEPIEWIQGLHELEGKISCPKCDSKLGTFSWVGEQCSCGSWVTPAFMLHKGKVDG</sequence>
<dbReference type="InterPro" id="IPR000387">
    <property type="entry name" value="Tyr_Pase_dom"/>
</dbReference>
<dbReference type="PROSITE" id="PS50056">
    <property type="entry name" value="TYR_PHOSPHATASE_2"/>
    <property type="match status" value="1"/>
</dbReference>
<evidence type="ECO:0000256" key="5">
    <source>
        <dbReference type="PIRSR" id="PIRSR000941-50"/>
    </source>
</evidence>
<feature type="active site" description="Phosphocysteine intermediate" evidence="5">
    <location>
        <position position="101"/>
    </location>
</feature>
<organism evidence="9 10">
    <name type="scientific">Actinomortierella ambigua</name>
    <dbReference type="NCBI Taxonomy" id="1343610"/>
    <lineage>
        <taxon>Eukaryota</taxon>
        <taxon>Fungi</taxon>
        <taxon>Fungi incertae sedis</taxon>
        <taxon>Mucoromycota</taxon>
        <taxon>Mortierellomycotina</taxon>
        <taxon>Mortierellomycetes</taxon>
        <taxon>Mortierellales</taxon>
        <taxon>Mortierellaceae</taxon>
        <taxon>Actinomortierella</taxon>
    </lineage>
</organism>
<comment type="similarity">
    <text evidence="1">Belongs to the protein-tyrosine phosphatase family. Non-receptor class dual specificity subfamily.</text>
</comment>
<reference evidence="9" key="1">
    <citation type="journal article" date="2020" name="Fungal Divers.">
        <title>Resolving the Mortierellaceae phylogeny through synthesis of multi-gene phylogenetics and phylogenomics.</title>
        <authorList>
            <person name="Vandepol N."/>
            <person name="Liber J."/>
            <person name="Desiro A."/>
            <person name="Na H."/>
            <person name="Kennedy M."/>
            <person name="Barry K."/>
            <person name="Grigoriev I.V."/>
            <person name="Miller A.N."/>
            <person name="O'Donnell K."/>
            <person name="Stajich J.E."/>
            <person name="Bonito G."/>
        </authorList>
    </citation>
    <scope>NUCLEOTIDE SEQUENCE</scope>
    <source>
        <strain evidence="9">BC1065</strain>
    </source>
</reference>
<dbReference type="AlphaFoldDB" id="A0A9P6PWA1"/>
<evidence type="ECO:0000313" key="9">
    <source>
        <dbReference type="EMBL" id="KAG0253324.1"/>
    </source>
</evidence>
<keyword evidence="10" id="KW-1185">Reference proteome</keyword>
<evidence type="ECO:0000256" key="2">
    <source>
        <dbReference type="ARBA" id="ARBA00013064"/>
    </source>
</evidence>
<evidence type="ECO:0000259" key="7">
    <source>
        <dbReference type="PROSITE" id="PS50054"/>
    </source>
</evidence>
<dbReference type="SMART" id="SM00195">
    <property type="entry name" value="DSPc"/>
    <property type="match status" value="1"/>
</dbReference>
<dbReference type="GO" id="GO:0008138">
    <property type="term" value="F:protein tyrosine/serine/threonine phosphatase activity"/>
    <property type="evidence" value="ECO:0007669"/>
    <property type="project" value="InterPro"/>
</dbReference>
<accession>A0A9P6PWA1</accession>
<dbReference type="Gene3D" id="3.90.190.10">
    <property type="entry name" value="Protein tyrosine phosphatase superfamily"/>
    <property type="match status" value="1"/>
</dbReference>
<evidence type="ECO:0000256" key="6">
    <source>
        <dbReference type="SAM" id="MobiDB-lite"/>
    </source>
</evidence>